<evidence type="ECO:0000256" key="4">
    <source>
        <dbReference type="ARBA" id="ARBA00022692"/>
    </source>
</evidence>
<feature type="transmembrane region" description="Helical" evidence="7">
    <location>
        <begin position="245"/>
        <end position="264"/>
    </location>
</feature>
<evidence type="ECO:0000313" key="9">
    <source>
        <dbReference type="Proteomes" id="UP000663637"/>
    </source>
</evidence>
<proteinExistence type="inferred from homology"/>
<dbReference type="PANTHER" id="PTHR43298">
    <property type="entry name" value="MULTIDRUG RESISTANCE PROTEIN NORM-RELATED"/>
    <property type="match status" value="1"/>
</dbReference>
<dbReference type="Proteomes" id="UP000663637">
    <property type="component" value="Chromosome"/>
</dbReference>
<protein>
    <submittedName>
        <fullName evidence="8">MATE family efflux transporter</fullName>
    </submittedName>
</protein>
<feature type="transmembrane region" description="Helical" evidence="7">
    <location>
        <begin position="325"/>
        <end position="344"/>
    </location>
</feature>
<feature type="transmembrane region" description="Helical" evidence="7">
    <location>
        <begin position="136"/>
        <end position="160"/>
    </location>
</feature>
<comment type="similarity">
    <text evidence="2">Belongs to the multi antimicrobial extrusion (MATE) (TC 2.A.66.1) family.</text>
</comment>
<keyword evidence="4 7" id="KW-0812">Transmembrane</keyword>
<dbReference type="NCBIfam" id="TIGR00797">
    <property type="entry name" value="matE"/>
    <property type="match status" value="1"/>
</dbReference>
<dbReference type="InterPro" id="IPR044644">
    <property type="entry name" value="DinF-like"/>
</dbReference>
<sequence length="450" mass="47346">MSGSGGESSAPLTRRSIFAQAWPIILGQASIPLVGIVDTFVIGRTGDAVALAGVALGSVIVTFVFWAFGFLRMGMTGLTAQAYGTGDTLETNALLVRGLAMGAVIGLILFALQWPLTAGAFALMAGGEKLTEAAHGYVSVRFFGAPAALGFYALLGWLFGLGRTRAALALQLIMNVANVALDIGFVWGLGWGARGVAAGTAMAEWIALASGIAIAVRVSGWPAFLRLRQYPHLFARAELRRLINVNLDIMIRTLALLFLFAWFANGGARLGTVQLAANAVLNQFVAVGAYVLDAFAFTAEARVGAAIGRGRREEVMRAIRLTGEFSLGAGLLLAALILIAGGMVVDGMTPNGAVRASAYPYLPYVALIPLLGMPAWLLDGVYVGATWSRPFRNAALVTVAMYIATDLALRPYAAHGLWLAMLLSYLYRAVTLGALLPARLRTIAPRASAA</sequence>
<feature type="transmembrane region" description="Helical" evidence="7">
    <location>
        <begin position="48"/>
        <end position="73"/>
    </location>
</feature>
<evidence type="ECO:0000256" key="2">
    <source>
        <dbReference type="ARBA" id="ARBA00010199"/>
    </source>
</evidence>
<name>A0ABX7K9D0_9SPHN</name>
<evidence type="ECO:0000256" key="6">
    <source>
        <dbReference type="ARBA" id="ARBA00023136"/>
    </source>
</evidence>
<dbReference type="RefSeq" id="WP_233453833.1">
    <property type="nucleotide sequence ID" value="NZ_CP061510.1"/>
</dbReference>
<keyword evidence="6 7" id="KW-0472">Membrane</keyword>
<feature type="transmembrane region" description="Helical" evidence="7">
    <location>
        <begin position="284"/>
        <end position="305"/>
    </location>
</feature>
<keyword evidence="5 7" id="KW-1133">Transmembrane helix</keyword>
<feature type="transmembrane region" description="Helical" evidence="7">
    <location>
        <begin position="415"/>
        <end position="436"/>
    </location>
</feature>
<organism evidence="8 9">
    <name type="scientific">Tsuneonella flava</name>
    <dbReference type="NCBI Taxonomy" id="2055955"/>
    <lineage>
        <taxon>Bacteria</taxon>
        <taxon>Pseudomonadati</taxon>
        <taxon>Pseudomonadota</taxon>
        <taxon>Alphaproteobacteria</taxon>
        <taxon>Sphingomonadales</taxon>
        <taxon>Erythrobacteraceae</taxon>
        <taxon>Tsuneonella</taxon>
    </lineage>
</organism>
<feature type="transmembrane region" description="Helical" evidence="7">
    <location>
        <begin position="172"/>
        <end position="193"/>
    </location>
</feature>
<feature type="transmembrane region" description="Helical" evidence="7">
    <location>
        <begin position="21"/>
        <end position="42"/>
    </location>
</feature>
<feature type="transmembrane region" description="Helical" evidence="7">
    <location>
        <begin position="364"/>
        <end position="384"/>
    </location>
</feature>
<accession>A0ABX7K9D0</accession>
<dbReference type="EMBL" id="CP061510">
    <property type="protein sequence ID" value="QSB43681.1"/>
    <property type="molecule type" value="Genomic_DNA"/>
</dbReference>
<gene>
    <name evidence="8" type="ORF">IDJ81_09880</name>
</gene>
<feature type="transmembrane region" description="Helical" evidence="7">
    <location>
        <begin position="94"/>
        <end position="116"/>
    </location>
</feature>
<feature type="transmembrane region" description="Helical" evidence="7">
    <location>
        <begin position="205"/>
        <end position="224"/>
    </location>
</feature>
<evidence type="ECO:0000256" key="7">
    <source>
        <dbReference type="SAM" id="Phobius"/>
    </source>
</evidence>
<dbReference type="InterPro" id="IPR002528">
    <property type="entry name" value="MATE_fam"/>
</dbReference>
<reference evidence="8 9" key="1">
    <citation type="submission" date="2020-09" db="EMBL/GenBank/DDBJ databases">
        <title>Complete genome sequence of altererythrobacter flavus SS-21NJ, isolated from Dongying oil sludge in Shandong province.</title>
        <authorList>
            <person name="Sun S."/>
            <person name="Zhang Z."/>
        </authorList>
    </citation>
    <scope>NUCLEOTIDE SEQUENCE [LARGE SCALE GENOMIC DNA]</scope>
    <source>
        <strain evidence="8 9">SS-21NJ</strain>
    </source>
</reference>
<dbReference type="InterPro" id="IPR050222">
    <property type="entry name" value="MATE_MdtK"/>
</dbReference>
<keyword evidence="9" id="KW-1185">Reference proteome</keyword>
<dbReference type="PANTHER" id="PTHR43298:SF2">
    <property type="entry name" value="FMN_FAD EXPORTER YEEO-RELATED"/>
    <property type="match status" value="1"/>
</dbReference>
<evidence type="ECO:0000256" key="1">
    <source>
        <dbReference type="ARBA" id="ARBA00004141"/>
    </source>
</evidence>
<keyword evidence="3" id="KW-0813">Transport</keyword>
<feature type="transmembrane region" description="Helical" evidence="7">
    <location>
        <begin position="391"/>
        <end position="409"/>
    </location>
</feature>
<evidence type="ECO:0000256" key="5">
    <source>
        <dbReference type="ARBA" id="ARBA00022989"/>
    </source>
</evidence>
<evidence type="ECO:0000256" key="3">
    <source>
        <dbReference type="ARBA" id="ARBA00022448"/>
    </source>
</evidence>
<comment type="subcellular location">
    <subcellularLocation>
        <location evidence="1">Membrane</location>
        <topology evidence="1">Multi-pass membrane protein</topology>
    </subcellularLocation>
</comment>
<dbReference type="CDD" id="cd13136">
    <property type="entry name" value="MATE_DinF_like"/>
    <property type="match status" value="1"/>
</dbReference>
<evidence type="ECO:0000313" key="8">
    <source>
        <dbReference type="EMBL" id="QSB43681.1"/>
    </source>
</evidence>
<dbReference type="Pfam" id="PF01554">
    <property type="entry name" value="MatE"/>
    <property type="match status" value="2"/>
</dbReference>